<accession>A0A0E3SS04</accession>
<proteinExistence type="predicted"/>
<dbReference type="Pfam" id="PF13349">
    <property type="entry name" value="DUF4097"/>
    <property type="match status" value="1"/>
</dbReference>
<dbReference type="InterPro" id="IPR025164">
    <property type="entry name" value="Toastrack_DUF4097"/>
</dbReference>
<dbReference type="KEGG" id="mmet:MCMEM_1145"/>
<organism evidence="2 3">
    <name type="scientific">Methanococcoides methylutens MM1</name>
    <dbReference type="NCBI Taxonomy" id="1434104"/>
    <lineage>
        <taxon>Archaea</taxon>
        <taxon>Methanobacteriati</taxon>
        <taxon>Methanobacteriota</taxon>
        <taxon>Stenosarchaea group</taxon>
        <taxon>Methanomicrobia</taxon>
        <taxon>Methanosarcinales</taxon>
        <taxon>Methanosarcinaceae</taxon>
        <taxon>Methanococcoides</taxon>
    </lineage>
</organism>
<keyword evidence="3" id="KW-1185">Reference proteome</keyword>
<protein>
    <recommendedName>
        <fullName evidence="1">DUF4097 domain-containing protein</fullName>
    </recommendedName>
</protein>
<dbReference type="Proteomes" id="UP000033048">
    <property type="component" value="Chromosome"/>
</dbReference>
<dbReference type="STRING" id="1434104.MCMEM_1145"/>
<evidence type="ECO:0000313" key="2">
    <source>
        <dbReference type="EMBL" id="AKB85198.1"/>
    </source>
</evidence>
<dbReference type="GeneID" id="24893684"/>
<name>A0A0E3SS04_METMT</name>
<dbReference type="RefSeq" id="WP_048205326.1">
    <property type="nucleotide sequence ID" value="NZ_CP009518.1"/>
</dbReference>
<dbReference type="PROSITE" id="PS51257">
    <property type="entry name" value="PROKAR_LIPOPROTEIN"/>
    <property type="match status" value="1"/>
</dbReference>
<evidence type="ECO:0000313" key="3">
    <source>
        <dbReference type="Proteomes" id="UP000033048"/>
    </source>
</evidence>
<dbReference type="EMBL" id="CP009518">
    <property type="protein sequence ID" value="AKB85198.1"/>
    <property type="molecule type" value="Genomic_DNA"/>
</dbReference>
<dbReference type="OrthoDB" id="141981at2157"/>
<feature type="domain" description="DUF4097" evidence="1">
    <location>
        <begin position="107"/>
        <end position="269"/>
    </location>
</feature>
<dbReference type="AlphaFoldDB" id="A0A0E3SS04"/>
<evidence type="ECO:0000259" key="1">
    <source>
        <dbReference type="Pfam" id="PF13349"/>
    </source>
</evidence>
<dbReference type="HOGENOM" id="CLU_074744_2_1_2"/>
<reference evidence="2 3" key="1">
    <citation type="submission" date="2014-07" db="EMBL/GenBank/DDBJ databases">
        <title>Methanogenic archaea and the global carbon cycle.</title>
        <authorList>
            <person name="Henriksen J.R."/>
            <person name="Luke J."/>
            <person name="Reinhart S."/>
            <person name="Benedict M.N."/>
            <person name="Youngblut N.D."/>
            <person name="Metcalf M.E."/>
            <person name="Whitaker R.J."/>
            <person name="Metcalf W.W."/>
        </authorList>
    </citation>
    <scope>NUCLEOTIDE SEQUENCE [LARGE SCALE GENOMIC DNA]</scope>
    <source>
        <strain evidence="2 3">MM1</strain>
    </source>
</reference>
<gene>
    <name evidence="2" type="ORF">MCMEM_1145</name>
</gene>
<sequence>MNKYQITFLFLATIAIAAVSGCTSYGPDLGVEEVEYFSGEYEATNNTTLNVINVNGQIEIDSWDGNTIRLDATKRTYHGEEELEKVHIIVNEIDDELKVETKYPSYENVRVSVDMKIRIPVNTTLELIKTTNGDIVITDTKGNVTAMTTNRNIAISNIEGYVVATSSNGALDIRRTTGISDLKTTNGKIEAHILDIKEDVDVRCTNGGIILYIDPSLDADIEMETTNGHISMNEVELVVTRLESTHVEGTIGEGGNKIDIRTTNGNVNLNKLVA</sequence>